<dbReference type="Proteomes" id="UP000637980">
    <property type="component" value="Unassembled WGS sequence"/>
</dbReference>
<dbReference type="RefSeq" id="WP_209009337.1">
    <property type="nucleotide sequence ID" value="NZ_BMXE01000009.1"/>
</dbReference>
<gene>
    <name evidence="2" type="ORF">GCM10007094_40560</name>
</gene>
<evidence type="ECO:0000313" key="3">
    <source>
        <dbReference type="Proteomes" id="UP000637980"/>
    </source>
</evidence>
<name>A0ABQ3EPI5_9HYPH</name>
<evidence type="ECO:0000313" key="2">
    <source>
        <dbReference type="EMBL" id="GHB47059.1"/>
    </source>
</evidence>
<reference evidence="3" key="1">
    <citation type="journal article" date="2019" name="Int. J. Syst. Evol. Microbiol.">
        <title>The Global Catalogue of Microorganisms (GCM) 10K type strain sequencing project: providing services to taxonomists for standard genome sequencing and annotation.</title>
        <authorList>
            <consortium name="The Broad Institute Genomics Platform"/>
            <consortium name="The Broad Institute Genome Sequencing Center for Infectious Disease"/>
            <person name="Wu L."/>
            <person name="Ma J."/>
        </authorList>
    </citation>
    <scope>NUCLEOTIDE SEQUENCE [LARGE SCALE GENOMIC DNA]</scope>
    <source>
        <strain evidence="3">KCTC 12861</strain>
    </source>
</reference>
<dbReference type="InterPro" id="IPR000073">
    <property type="entry name" value="AB_hydrolase_1"/>
</dbReference>
<sequence>MPQEMTLSDGRVLAFDCFGDPKGAPVIFCHGFSDSHVIRNSDDALTRSLGVRWIAADQPGVGGSSPKKGRKMVDWGADMEELADHLELETFNVAGHSGGGPHALAVAYHLPDRVGRVALASPVAPFDEPGVTKMLVMKDLKTIAKLRHLHLLIRWAMRAGAKKALKDIPSYVESVADELPNEAKTMLRTLEQEALFEENFRLGYIQDEEGVYEMTMALWDWGFSPQDIKQPVDMYYGNKDDIISPQMPLQLCSELRHCQSHLWDGASHYGFVDRDNWIQFVGSAVASAD</sequence>
<dbReference type="PANTHER" id="PTHR45763:SF46">
    <property type="entry name" value="AB HYDROLASE-1 DOMAIN-CONTAINING PROTEIN"/>
    <property type="match status" value="1"/>
</dbReference>
<protein>
    <submittedName>
        <fullName evidence="2">Alpha/beta hydrolase</fullName>
    </submittedName>
</protein>
<dbReference type="EMBL" id="BMXE01000009">
    <property type="protein sequence ID" value="GHB47059.1"/>
    <property type="molecule type" value="Genomic_DNA"/>
</dbReference>
<dbReference type="InterPro" id="IPR029058">
    <property type="entry name" value="AB_hydrolase_fold"/>
</dbReference>
<proteinExistence type="predicted"/>
<dbReference type="SUPFAM" id="SSF53474">
    <property type="entry name" value="alpha/beta-Hydrolases"/>
    <property type="match status" value="1"/>
</dbReference>
<keyword evidence="2" id="KW-0378">Hydrolase</keyword>
<evidence type="ECO:0000259" key="1">
    <source>
        <dbReference type="Pfam" id="PF00561"/>
    </source>
</evidence>
<keyword evidence="3" id="KW-1185">Reference proteome</keyword>
<dbReference type="Gene3D" id="3.40.50.1820">
    <property type="entry name" value="alpha/beta hydrolase"/>
    <property type="match status" value="1"/>
</dbReference>
<comment type="caution">
    <text evidence="2">The sequence shown here is derived from an EMBL/GenBank/DDBJ whole genome shotgun (WGS) entry which is preliminary data.</text>
</comment>
<feature type="domain" description="AB hydrolase-1" evidence="1">
    <location>
        <begin position="25"/>
        <end position="274"/>
    </location>
</feature>
<dbReference type="GO" id="GO:0016787">
    <property type="term" value="F:hydrolase activity"/>
    <property type="evidence" value="ECO:0007669"/>
    <property type="project" value="UniProtKB-KW"/>
</dbReference>
<accession>A0ABQ3EPI5</accession>
<dbReference type="PANTHER" id="PTHR45763">
    <property type="entry name" value="HYDROLASE, ALPHA/BETA FOLD FAMILY PROTEIN, EXPRESSED-RELATED"/>
    <property type="match status" value="1"/>
</dbReference>
<dbReference type="Pfam" id="PF00561">
    <property type="entry name" value="Abhydrolase_1"/>
    <property type="match status" value="1"/>
</dbReference>
<dbReference type="PRINTS" id="PR00111">
    <property type="entry name" value="ABHYDROLASE"/>
</dbReference>
<organism evidence="2 3">
    <name type="scientific">Pseudovibrio japonicus</name>
    <dbReference type="NCBI Taxonomy" id="366534"/>
    <lineage>
        <taxon>Bacteria</taxon>
        <taxon>Pseudomonadati</taxon>
        <taxon>Pseudomonadota</taxon>
        <taxon>Alphaproteobacteria</taxon>
        <taxon>Hyphomicrobiales</taxon>
        <taxon>Stappiaceae</taxon>
        <taxon>Pseudovibrio</taxon>
    </lineage>
</organism>